<accession>A0ACC2IDM1</accession>
<gene>
    <name evidence="1" type="ORF">ONZ43_g5186</name>
</gene>
<reference evidence="1" key="1">
    <citation type="submission" date="2022-11" db="EMBL/GenBank/DDBJ databases">
        <title>Genome Sequence of Nemania bipapillata.</title>
        <authorList>
            <person name="Buettner E."/>
        </authorList>
    </citation>
    <scope>NUCLEOTIDE SEQUENCE</scope>
    <source>
        <strain evidence="1">CP14</strain>
    </source>
</reference>
<keyword evidence="2" id="KW-1185">Reference proteome</keyword>
<name>A0ACC2IDM1_9PEZI</name>
<dbReference type="Proteomes" id="UP001153334">
    <property type="component" value="Unassembled WGS sequence"/>
</dbReference>
<proteinExistence type="predicted"/>
<evidence type="ECO:0000313" key="1">
    <source>
        <dbReference type="EMBL" id="KAJ8113298.1"/>
    </source>
</evidence>
<sequence>MTAGLHNIQTEQSIKLSDNTQKLDPITAQQSFIVVAPRYSLPGGSVHSVYPPQGHTDNVEILPHIVLSDPQLPWTRSVIREEDPNVRNRVPWLAMLVFRQEELRDPQFAEEQSNTLAVTRTLSQLGAMVAGGECASPVVQADGGLYAGDSPGTEANFIFVQRKLFNAFFKSDDNQPVYDVSRYKWLAHTRNINTAGMANSGIDGEEGVFSVVISQRAGPLDVTEPTDLVVHLVSIEHIPSLAHSTGDDRVALCSLESWSFTSLPPDSFNVFDALRHVGTTHEVLRISPEQIKKSLSDGQSLPARLERRLLDGFVMTNYRTQTGEQTAAWMRGPLVPRIISHSGEARISRSGHDLQIMDKETGIMDLTYCVAWQLGKSLAVANQGFTIALSRLSLTISRGSIEATKKSILKTQGGFQDKMETLRNLAESLRTLRGLHDPKGLRHGPDARWLPSSFVSVNMSRGDFHVKQIFSQQVAEVTNQLTQSTSEGYVYNELNTPLSADWMIVCSWILDRMYLAGVPYHYYLPDPSFLPEETLRFFHIDRNWIDALVDGALSIGSHLPNDTEIRRGLKEAINNYLAQTPEGLHYPPQRPGYGFLLRSQLCIKFPDLIVRTYGDDVTTPDPTIIVRQENIAEGVLLVMFDRKPGSADFKRLVLLEPPHEQCFGCGEALKGDRLTIAYKQIYTIPLEDQPVGLDRTTPVEVVNYSPTGDNNQPAVFTWSENDLNLNTLRFPAYSQQAHEIIHKHLGSKYAETEPTATLVGIQLNHPMYYLEVKMDPAAFTSADSNGDDDDGMLKSLKMVSSLETSPADTAKSRLGPQIAVKYSAPIDWDAPFVDEVEGAQGAQKRPVNRRNEFYLPAPHIRRLAVTVGNDVPVNATRPKTVLDYTIFPLTSRDNPLHVKPLAYRQDIIFSIRYRPFNDGFELQRITLSFPLGDPGKNRATLMKLYDGPGATMVNDFRFNVVPSEEKKDNESTFHLNILPRPESMFIGNLTNLSTMLSGVMVPDYLNWQSNWGTPKVMVTVVEYYRGGNSLTDTMELEIDYQTKAGDVA</sequence>
<dbReference type="EMBL" id="JAPESX010001547">
    <property type="protein sequence ID" value="KAJ8113298.1"/>
    <property type="molecule type" value="Genomic_DNA"/>
</dbReference>
<organism evidence="1 2">
    <name type="scientific">Nemania bipapillata</name>
    <dbReference type="NCBI Taxonomy" id="110536"/>
    <lineage>
        <taxon>Eukaryota</taxon>
        <taxon>Fungi</taxon>
        <taxon>Dikarya</taxon>
        <taxon>Ascomycota</taxon>
        <taxon>Pezizomycotina</taxon>
        <taxon>Sordariomycetes</taxon>
        <taxon>Xylariomycetidae</taxon>
        <taxon>Xylariales</taxon>
        <taxon>Xylariaceae</taxon>
        <taxon>Nemania</taxon>
    </lineage>
</organism>
<evidence type="ECO:0000313" key="2">
    <source>
        <dbReference type="Proteomes" id="UP001153334"/>
    </source>
</evidence>
<comment type="caution">
    <text evidence="1">The sequence shown here is derived from an EMBL/GenBank/DDBJ whole genome shotgun (WGS) entry which is preliminary data.</text>
</comment>
<protein>
    <submittedName>
        <fullName evidence="1">Uncharacterized protein</fullName>
    </submittedName>
</protein>